<dbReference type="PROSITE" id="PS51192">
    <property type="entry name" value="HELICASE_ATP_BIND_1"/>
    <property type="match status" value="1"/>
</dbReference>
<evidence type="ECO:0000259" key="9">
    <source>
        <dbReference type="PROSITE" id="PS50290"/>
    </source>
</evidence>
<organism evidence="12 13">
    <name type="scientific">Xylona heveae (strain CBS 132557 / TC161)</name>
    <dbReference type="NCBI Taxonomy" id="1328760"/>
    <lineage>
        <taxon>Eukaryota</taxon>
        <taxon>Fungi</taxon>
        <taxon>Dikarya</taxon>
        <taxon>Ascomycota</taxon>
        <taxon>Pezizomycotina</taxon>
        <taxon>Xylonomycetes</taxon>
        <taxon>Xylonales</taxon>
        <taxon>Xylonaceae</taxon>
        <taxon>Xylona</taxon>
    </lineage>
</organism>
<feature type="domain" description="Helicase C-terminal" evidence="11">
    <location>
        <begin position="1775"/>
        <end position="1943"/>
    </location>
</feature>
<dbReference type="InterPro" id="IPR000403">
    <property type="entry name" value="PI3/4_kinase_cat_dom"/>
</dbReference>
<feature type="domain" description="RING-type" evidence="8">
    <location>
        <begin position="1668"/>
        <end position="1728"/>
    </location>
</feature>
<dbReference type="PROSITE" id="PS00916">
    <property type="entry name" value="PI3_4_KINASE_2"/>
    <property type="match status" value="1"/>
</dbReference>
<dbReference type="GO" id="GO:0005524">
    <property type="term" value="F:ATP binding"/>
    <property type="evidence" value="ECO:0007669"/>
    <property type="project" value="UniProtKB-KW"/>
</dbReference>
<dbReference type="GO" id="GO:0016301">
    <property type="term" value="F:kinase activity"/>
    <property type="evidence" value="ECO:0007669"/>
    <property type="project" value="UniProtKB-KW"/>
</dbReference>
<evidence type="ECO:0000259" key="8">
    <source>
        <dbReference type="PROSITE" id="PS50089"/>
    </source>
</evidence>
<evidence type="ECO:0000256" key="3">
    <source>
        <dbReference type="ARBA" id="ARBA00022777"/>
    </source>
</evidence>
<reference evidence="12 13" key="1">
    <citation type="journal article" date="2016" name="Fungal Biol.">
        <title>The genome of Xylona heveae provides a window into fungal endophytism.</title>
        <authorList>
            <person name="Gazis R."/>
            <person name="Kuo A."/>
            <person name="Riley R."/>
            <person name="LaButti K."/>
            <person name="Lipzen A."/>
            <person name="Lin J."/>
            <person name="Amirebrahimi M."/>
            <person name="Hesse C.N."/>
            <person name="Spatafora J.W."/>
            <person name="Henrissat B."/>
            <person name="Hainaut M."/>
            <person name="Grigoriev I.V."/>
            <person name="Hibbett D.S."/>
        </authorList>
    </citation>
    <scope>NUCLEOTIDE SEQUENCE [LARGE SCALE GENOMIC DNA]</scope>
    <source>
        <strain evidence="12 13">TC161</strain>
    </source>
</reference>
<evidence type="ECO:0000259" key="11">
    <source>
        <dbReference type="PROSITE" id="PS51194"/>
    </source>
</evidence>
<keyword evidence="4" id="KW-0378">Hydrolase</keyword>
<keyword evidence="6" id="KW-0479">Metal-binding</keyword>
<dbReference type="CDD" id="cd18008">
    <property type="entry name" value="DEXDc_SHPRH-like"/>
    <property type="match status" value="1"/>
</dbReference>
<dbReference type="Pfam" id="PF00454">
    <property type="entry name" value="PI3_PI4_kinase"/>
    <property type="match status" value="1"/>
</dbReference>
<accession>A0A165HFB2</accession>
<keyword evidence="13" id="KW-1185">Reference proteome</keyword>
<dbReference type="InterPro" id="IPR018936">
    <property type="entry name" value="PI3/4_kinase_CS"/>
</dbReference>
<dbReference type="SMART" id="SM00490">
    <property type="entry name" value="HELICc"/>
    <property type="match status" value="1"/>
</dbReference>
<dbReference type="RefSeq" id="XP_018188979.1">
    <property type="nucleotide sequence ID" value="XM_018329834.1"/>
</dbReference>
<proteinExistence type="predicted"/>
<dbReference type="InterPro" id="IPR001650">
    <property type="entry name" value="Helicase_C-like"/>
</dbReference>
<dbReference type="InterPro" id="IPR014001">
    <property type="entry name" value="Helicase_ATP-bd"/>
</dbReference>
<dbReference type="GO" id="GO:0008094">
    <property type="term" value="F:ATP-dependent activity, acting on DNA"/>
    <property type="evidence" value="ECO:0007669"/>
    <property type="project" value="TreeGrafter"/>
</dbReference>
<dbReference type="GeneID" id="28894971"/>
<name>A0A165HFB2_XYLHT</name>
<evidence type="ECO:0000256" key="4">
    <source>
        <dbReference type="ARBA" id="ARBA00022801"/>
    </source>
</evidence>
<keyword evidence="5" id="KW-0067">ATP-binding</keyword>
<gene>
    <name evidence="12" type="ORF">L228DRAFT_209965</name>
</gene>
<keyword evidence="1" id="KW-0808">Transferase</keyword>
<dbReference type="InterPro" id="IPR027417">
    <property type="entry name" value="P-loop_NTPase"/>
</dbReference>
<dbReference type="InterPro" id="IPR001841">
    <property type="entry name" value="Znf_RING"/>
</dbReference>
<evidence type="ECO:0000256" key="6">
    <source>
        <dbReference type="PROSITE-ProRule" id="PRU00175"/>
    </source>
</evidence>
<dbReference type="Pfam" id="PF00271">
    <property type="entry name" value="Helicase_C"/>
    <property type="match status" value="1"/>
</dbReference>
<dbReference type="PROSITE" id="PS51194">
    <property type="entry name" value="HELICASE_CTER"/>
    <property type="match status" value="1"/>
</dbReference>
<dbReference type="InterPro" id="IPR038718">
    <property type="entry name" value="SNF2-like_sf"/>
</dbReference>
<dbReference type="PROSITE" id="PS50290">
    <property type="entry name" value="PI3_4_KINASE_3"/>
    <property type="match status" value="1"/>
</dbReference>
<dbReference type="PANTHER" id="PTHR45626">
    <property type="entry name" value="TRANSCRIPTION TERMINATION FACTOR 2-RELATED"/>
    <property type="match status" value="1"/>
</dbReference>
<feature type="compositionally biased region" description="Basic and acidic residues" evidence="7">
    <location>
        <begin position="604"/>
        <end position="617"/>
    </location>
</feature>
<feature type="domain" description="PI3K/PI4K catalytic" evidence="9">
    <location>
        <begin position="170"/>
        <end position="586"/>
    </location>
</feature>
<feature type="compositionally biased region" description="Acidic residues" evidence="7">
    <location>
        <begin position="17"/>
        <end position="32"/>
    </location>
</feature>
<evidence type="ECO:0000256" key="1">
    <source>
        <dbReference type="ARBA" id="ARBA00022679"/>
    </source>
</evidence>
<dbReference type="GO" id="GO:0005634">
    <property type="term" value="C:nucleus"/>
    <property type="evidence" value="ECO:0007669"/>
    <property type="project" value="TreeGrafter"/>
</dbReference>
<dbReference type="SMART" id="SM00487">
    <property type="entry name" value="DEXDc"/>
    <property type="match status" value="1"/>
</dbReference>
<feature type="compositionally biased region" description="Polar residues" evidence="7">
    <location>
        <begin position="649"/>
        <end position="667"/>
    </location>
</feature>
<dbReference type="GO" id="GO:0006281">
    <property type="term" value="P:DNA repair"/>
    <property type="evidence" value="ECO:0007669"/>
    <property type="project" value="TreeGrafter"/>
</dbReference>
<keyword evidence="2" id="KW-0547">Nucleotide-binding</keyword>
<dbReference type="InterPro" id="IPR049730">
    <property type="entry name" value="SNF2/RAD54-like_C"/>
</dbReference>
<dbReference type="SUPFAM" id="SSF52540">
    <property type="entry name" value="P-loop containing nucleoside triphosphate hydrolases"/>
    <property type="match status" value="2"/>
</dbReference>
<dbReference type="OMA" id="RIMASHA"/>
<evidence type="ECO:0000313" key="12">
    <source>
        <dbReference type="EMBL" id="KZF23424.1"/>
    </source>
</evidence>
<feature type="region of interest" description="Disordered" evidence="7">
    <location>
        <begin position="314"/>
        <end position="361"/>
    </location>
</feature>
<feature type="region of interest" description="Disordered" evidence="7">
    <location>
        <begin position="1"/>
        <end position="81"/>
    </location>
</feature>
<evidence type="ECO:0000256" key="7">
    <source>
        <dbReference type="SAM" id="MobiDB-lite"/>
    </source>
</evidence>
<dbReference type="InParanoid" id="A0A165HFB2"/>
<feature type="compositionally biased region" description="Basic and acidic residues" evidence="7">
    <location>
        <begin position="348"/>
        <end position="361"/>
    </location>
</feature>
<dbReference type="GO" id="GO:0016787">
    <property type="term" value="F:hydrolase activity"/>
    <property type="evidence" value="ECO:0007669"/>
    <property type="project" value="UniProtKB-KW"/>
</dbReference>
<evidence type="ECO:0000256" key="2">
    <source>
        <dbReference type="ARBA" id="ARBA00022741"/>
    </source>
</evidence>
<dbReference type="Gene3D" id="3.40.50.10810">
    <property type="entry name" value="Tandem AAA-ATPase domain"/>
    <property type="match status" value="1"/>
</dbReference>
<dbReference type="Proteomes" id="UP000076632">
    <property type="component" value="Unassembled WGS sequence"/>
</dbReference>
<evidence type="ECO:0000313" key="13">
    <source>
        <dbReference type="Proteomes" id="UP000076632"/>
    </source>
</evidence>
<dbReference type="Pfam" id="PF00176">
    <property type="entry name" value="SNF2-rel_dom"/>
    <property type="match status" value="1"/>
</dbReference>
<feature type="region of interest" description="Disordered" evidence="7">
    <location>
        <begin position="1624"/>
        <end position="1644"/>
    </location>
</feature>
<dbReference type="GO" id="GO:0008270">
    <property type="term" value="F:zinc ion binding"/>
    <property type="evidence" value="ECO:0007669"/>
    <property type="project" value="UniProtKB-KW"/>
</dbReference>
<dbReference type="OrthoDB" id="448448at2759"/>
<feature type="domain" description="Helicase ATP-binding" evidence="10">
    <location>
        <begin position="1313"/>
        <end position="1506"/>
    </location>
</feature>
<evidence type="ECO:0000259" key="10">
    <source>
        <dbReference type="PROSITE" id="PS51192"/>
    </source>
</evidence>
<dbReference type="InterPro" id="IPR050628">
    <property type="entry name" value="SNF2_RAD54_helicase_TF"/>
</dbReference>
<protein>
    <submittedName>
        <fullName evidence="12">Uncharacterized protein</fullName>
    </submittedName>
</protein>
<dbReference type="STRING" id="1328760.A0A165HFB2"/>
<feature type="region of interest" description="Disordered" evidence="7">
    <location>
        <begin position="915"/>
        <end position="991"/>
    </location>
</feature>
<keyword evidence="6" id="KW-0863">Zinc-finger</keyword>
<dbReference type="Gene3D" id="3.40.50.300">
    <property type="entry name" value="P-loop containing nucleotide triphosphate hydrolases"/>
    <property type="match status" value="1"/>
</dbReference>
<dbReference type="InterPro" id="IPR000330">
    <property type="entry name" value="SNF2_N"/>
</dbReference>
<dbReference type="PROSITE" id="PS50089">
    <property type="entry name" value="ZF_RING_2"/>
    <property type="match status" value="1"/>
</dbReference>
<evidence type="ECO:0000256" key="5">
    <source>
        <dbReference type="ARBA" id="ARBA00022840"/>
    </source>
</evidence>
<feature type="region of interest" description="Disordered" evidence="7">
    <location>
        <begin position="603"/>
        <end position="726"/>
    </location>
</feature>
<sequence length="1950" mass="220363">MPKNRPAASGYERIAQADEESTGGFSDESDDDVPYRGPALSIPGPRFAPIQPRRQDGMQSLPSDYRRPNAERRRRMRSNSSGVDLKAINARLERWADEIASKFKIGKVKGKTAEEEQLEIHHSVFQAPEWIRPTTAETVASEGRDDSSHRMTKLEFDDVVESVKVAIELGIHPKMISQGSSGSYFARNADGKVVGVFKPKDEEPYASRNPKWTKWIHRNLFPCFFGRACLIPNLSYVSEAAAYVLDSRLQTNLVPYTDIVYLSSKSFYYDFWDRRSYYRKHKPLPQKVGSFQVFLRGYKDANIFLREHPWPDQLSSHLSTEGAPKRVKRPWNETCRPGRADSDDEDDSGLRSRASETEPTERKFMWTETLQQAFREELEKLVILDYIMRNTDRGLDNWMIKVDWQNEEVSIVSEPPRMDGENGEEDQAPRPVNVDGNGVSRHNLHPYRSHDPMAAISRSATPSNAETQPKISIGAIDNSLSWPWKHPDAWRSFPFGWLFLPVSLIGQPFSQKTREHFLPILTSTKWWSGTQKALRDIFSQDSDFQEKMFARQIAVMKGQAWNVVETLKQSDHGPLELTRRARICVWDDLVDIPVVVPLRAASTEMRRQTDAEIRKDVEQEEEMDISAANPPAPLPQHDLLGLYSPVSELPQSHRFSLSRNPSSNTGPSGDVDESSRIGAAIHGQGWHSSGRPDETKRNGAAASFDAVRSKPRLSYEEPRPSRFVSPSHRRRYSFSSRRGSNTLIYEGDDLEGDLGYAAAEDMEGNRKKVIVERLETVKSRNPVASQESTSDLRASPFATCSAYIRFLSLTAFFSFRHLFLPFAFALELDLCFRMNRRFSFLPVAVSRSSIIFDAPIVVLTLSPFRISTSADYIQLLTSSVIVPHASRSSSANSAGQAQRFDPRVLLNPKAFSKAAQSKKESAPSASDSQVLAGKRKSSEPEARGMGSMIEMVHNVSTRDSIPSKRQKTEQSNGDEPIEKTNFAGGGKGGEIGEYMRKKREEGRKEQTASSGTVVDLTGGMCFNYGDWPWLTYFTDDEREVIVIEDNSEKEVCYGQVEGARVQAHRVPALSSKSSQAFSSSQQWPPIKVELRPPQRNTFIISVIDPLGHDIGSIDVRTSLGLAPLMNSSSVKLRCQARLAMRPRKPDEWPGQEVSRHFDLILNLYGLKKYAAGIGKYFSQRQIWLRAPFTVDRGIEVFNPHAIKSVHGTNTSSRFGSASGPGYVTRTVEEIRNDVIGMFDSLQKSETLPQMEPDPRIVTPLLPHQKQGLYFMTSKERSRVFSEKEECNSSLWRLRANANGQSRYYNVITGKEELAKPPEVLGGILADMMGLGKTLSILALLLSTQDDSVAFSGESPPEPQAPEDVKLVRNSKTTLLVAPLSTVANWEEQIKMHVQPGALSYYIFHGSNRCSDIRELSKYDLVITTYHVVSSELDGRRKKRHDGARPLQQTNWFRIVLDEAHMIREQSTRQCKAICALSAQRRWAVTGTPVQNRLDDLGALIKFLRLKPFDEKGGFAQYVLTPFKMADPEILPKLRLLVDTITLRRLKDRIELPSRHDQIVRLDFTSQERQLYEWFAKDSDSKAKVMASEERKSLGGKLYVHILRAILRLRLICAHGRELLSDEDQKMTEGLSESSAIDLEDEDDQRPALTPRQAYDMFSLMRESNADTCADCNRKVGQNELAPEEDKDDLIGFLTPCYQIICKDCIATFKEAVQKVATNDNHAICPLCEVYIRIAFFELKHSEVKEDEEARMIARNNPKMAKKLGRYGGPHTKTKTLIEFLKHSEVESEAQPNERPIKSVVFSGWTSHLDLIQIALDDNGIKYARLDGKMSRVQRSAALETFREDPTVRVILVSIAAGGLGLNLTSASRVYMMEPQFNPAAEAQAIDRIHRLGQMREVVTTRFIMSGSFEEKMLELQRKKQNLADLSMSRGKIDQSEAAKRRLEELRSLFK</sequence>
<dbReference type="EMBL" id="KV407457">
    <property type="protein sequence ID" value="KZF23424.1"/>
    <property type="molecule type" value="Genomic_DNA"/>
</dbReference>
<keyword evidence="6" id="KW-0862">Zinc</keyword>
<dbReference type="CDD" id="cd18793">
    <property type="entry name" value="SF2_C_SNF"/>
    <property type="match status" value="1"/>
</dbReference>
<dbReference type="PANTHER" id="PTHR45626:SF52">
    <property type="entry name" value="SINGLE-STRANDED DNA-DEPENDENT ATPASE (EUROFUNG)"/>
    <property type="match status" value="1"/>
</dbReference>
<keyword evidence="3" id="KW-0418">Kinase</keyword>
<feature type="region of interest" description="Disordered" evidence="7">
    <location>
        <begin position="414"/>
        <end position="433"/>
    </location>
</feature>